<dbReference type="EMBL" id="MRZV01000314">
    <property type="protein sequence ID" value="PIK52772.1"/>
    <property type="molecule type" value="Genomic_DNA"/>
</dbReference>
<gene>
    <name evidence="1" type="ORF">BSL78_10347</name>
</gene>
<evidence type="ECO:0000313" key="2">
    <source>
        <dbReference type="Proteomes" id="UP000230750"/>
    </source>
</evidence>
<accession>A0A2G8KXS5</accession>
<sequence>MVKIKLQEVFVERDLGIYIDPSLQLLNIVSKLLEEGYFHLRNIALARRQLSKSATRSITQALVISRLDYGNSLLYGITNELMNKLQMLQNNAARLVAKTPKRAHITPVLRELHWLPVRARIDFKILYLTFMALNGEAPLYLAELVHRYIPPRSLRSQNKYLLPEPSFHSTNFGGRAFSVMAPRLWNNLIAKQEAPISPSSKTDLKKQLKTTGILFEKYYS</sequence>
<reference evidence="1 2" key="1">
    <citation type="journal article" date="2017" name="PLoS Biol.">
        <title>The sea cucumber genome provides insights into morphological evolution and visceral regeneration.</title>
        <authorList>
            <person name="Zhang X."/>
            <person name="Sun L."/>
            <person name="Yuan J."/>
            <person name="Sun Y."/>
            <person name="Gao Y."/>
            <person name="Zhang L."/>
            <person name="Li S."/>
            <person name="Dai H."/>
            <person name="Hamel J.F."/>
            <person name="Liu C."/>
            <person name="Yu Y."/>
            <person name="Liu S."/>
            <person name="Lin W."/>
            <person name="Guo K."/>
            <person name="Jin S."/>
            <person name="Xu P."/>
            <person name="Storey K.B."/>
            <person name="Huan P."/>
            <person name="Zhang T."/>
            <person name="Zhou Y."/>
            <person name="Zhang J."/>
            <person name="Lin C."/>
            <person name="Li X."/>
            <person name="Xing L."/>
            <person name="Huo D."/>
            <person name="Sun M."/>
            <person name="Wang L."/>
            <person name="Mercier A."/>
            <person name="Li F."/>
            <person name="Yang H."/>
            <person name="Xiang J."/>
        </authorList>
    </citation>
    <scope>NUCLEOTIDE SEQUENCE [LARGE SCALE GENOMIC DNA]</scope>
    <source>
        <strain evidence="1">Shaxun</strain>
        <tissue evidence="1">Muscle</tissue>
    </source>
</reference>
<protein>
    <submittedName>
        <fullName evidence="1">Uncharacterized protein</fullName>
    </submittedName>
</protein>
<organism evidence="1 2">
    <name type="scientific">Stichopus japonicus</name>
    <name type="common">Sea cucumber</name>
    <dbReference type="NCBI Taxonomy" id="307972"/>
    <lineage>
        <taxon>Eukaryota</taxon>
        <taxon>Metazoa</taxon>
        <taxon>Echinodermata</taxon>
        <taxon>Eleutherozoa</taxon>
        <taxon>Echinozoa</taxon>
        <taxon>Holothuroidea</taxon>
        <taxon>Aspidochirotacea</taxon>
        <taxon>Aspidochirotida</taxon>
        <taxon>Stichopodidae</taxon>
        <taxon>Apostichopus</taxon>
    </lineage>
</organism>
<proteinExistence type="predicted"/>
<keyword evidence="2" id="KW-1185">Reference proteome</keyword>
<dbReference type="STRING" id="307972.A0A2G8KXS5"/>
<name>A0A2G8KXS5_STIJA</name>
<dbReference type="Proteomes" id="UP000230750">
    <property type="component" value="Unassembled WGS sequence"/>
</dbReference>
<dbReference type="AlphaFoldDB" id="A0A2G8KXS5"/>
<dbReference type="PANTHER" id="PTHR33332">
    <property type="entry name" value="REVERSE TRANSCRIPTASE DOMAIN-CONTAINING PROTEIN"/>
    <property type="match status" value="1"/>
</dbReference>
<dbReference type="OrthoDB" id="419189at2759"/>
<evidence type="ECO:0000313" key="1">
    <source>
        <dbReference type="EMBL" id="PIK52772.1"/>
    </source>
</evidence>
<comment type="caution">
    <text evidence="1">The sequence shown here is derived from an EMBL/GenBank/DDBJ whole genome shotgun (WGS) entry which is preliminary data.</text>
</comment>